<gene>
    <name evidence="2" type="ORF">SAMN05421872_11732</name>
</gene>
<dbReference type="GO" id="GO:0000166">
    <property type="term" value="F:nucleotide binding"/>
    <property type="evidence" value="ECO:0007669"/>
    <property type="project" value="InterPro"/>
</dbReference>
<dbReference type="OrthoDB" id="3748306at2"/>
<dbReference type="EMBL" id="FMZM01000017">
    <property type="protein sequence ID" value="SDE22171.1"/>
    <property type="molecule type" value="Genomic_DNA"/>
</dbReference>
<dbReference type="InterPro" id="IPR023214">
    <property type="entry name" value="HAD_sf"/>
</dbReference>
<dbReference type="RefSeq" id="WP_090860793.1">
    <property type="nucleotide sequence ID" value="NZ_FMZM01000017.1"/>
</dbReference>
<dbReference type="STRING" id="1045774.SAMN05421872_11732"/>
<dbReference type="Gene3D" id="3.40.1110.10">
    <property type="entry name" value="Calcium-transporting ATPase, cytoplasmic domain N"/>
    <property type="match status" value="1"/>
</dbReference>
<comment type="similarity">
    <text evidence="1">Belongs to the cation transport ATPase (P-type) (TC 3.A.3) family. Type IB subfamily.</text>
</comment>
<keyword evidence="3" id="KW-1185">Reference proteome</keyword>
<accession>A0A1G7B565</accession>
<evidence type="ECO:0000313" key="3">
    <source>
        <dbReference type="Proteomes" id="UP000199034"/>
    </source>
</evidence>
<reference evidence="2 3" key="1">
    <citation type="submission" date="2016-10" db="EMBL/GenBank/DDBJ databases">
        <authorList>
            <person name="de Groot N.N."/>
        </authorList>
    </citation>
    <scope>NUCLEOTIDE SEQUENCE [LARGE SCALE GENOMIC DNA]</scope>
    <source>
        <strain evidence="2 3">CGMCC 4.6858</strain>
    </source>
</reference>
<name>A0A1G7B565_9ACTN</name>
<dbReference type="PANTHER" id="PTHR48085">
    <property type="entry name" value="CADMIUM/ZINC-TRANSPORTING ATPASE HMA2-RELATED"/>
    <property type="match status" value="1"/>
</dbReference>
<evidence type="ECO:0000256" key="1">
    <source>
        <dbReference type="ARBA" id="ARBA00006024"/>
    </source>
</evidence>
<organism evidence="2 3">
    <name type="scientific">Nocardioides lianchengensis</name>
    <dbReference type="NCBI Taxonomy" id="1045774"/>
    <lineage>
        <taxon>Bacteria</taxon>
        <taxon>Bacillati</taxon>
        <taxon>Actinomycetota</taxon>
        <taxon>Actinomycetes</taxon>
        <taxon>Propionibacteriales</taxon>
        <taxon>Nocardioidaceae</taxon>
        <taxon>Nocardioides</taxon>
    </lineage>
</organism>
<dbReference type="PANTHER" id="PTHR48085:SF5">
    <property type="entry name" value="CADMIUM_ZINC-TRANSPORTING ATPASE HMA4-RELATED"/>
    <property type="match status" value="1"/>
</dbReference>
<dbReference type="InterPro" id="IPR051014">
    <property type="entry name" value="Cation_Transport_ATPase_IB"/>
</dbReference>
<evidence type="ECO:0000313" key="2">
    <source>
        <dbReference type="EMBL" id="SDE22171.1"/>
    </source>
</evidence>
<keyword evidence="2" id="KW-0378">Hydrolase</keyword>
<dbReference type="AlphaFoldDB" id="A0A1G7B565"/>
<sequence length="349" mass="36413">MNAVLLPVGIVLLAAPVALLVALLLPWWMARHVGRRLGVGTISSEAPALWPQVQTLVLDPLTSLTTGHLVVTDVQPTDPDHERNLRWFAGALAHSYDDPVGHALAKLAGRGRVTDVAQEPGRGIRGSVDRHPVRVGEPAWIGHDETLEQATVGTMVAVEVDHRPLGRITVADEVRADACRQLERLRTIGTPPVLVSPGSEEAVARVARLAASTVWHAATDPARVADDLAAGGATVGLVRTEPDGTTTLVVVTHGPAGPAPHRGAVATGNGAADTLAHAVALTLCLHRSRRRAAVVACGLVLVLLPLAVLGLLVPLVALALAALAWLGVALTAVWGFTDLQADEEEAASR</sequence>
<dbReference type="GO" id="GO:0016020">
    <property type="term" value="C:membrane"/>
    <property type="evidence" value="ECO:0007669"/>
    <property type="project" value="TreeGrafter"/>
</dbReference>
<dbReference type="Gene3D" id="3.40.50.1000">
    <property type="entry name" value="HAD superfamily/HAD-like"/>
    <property type="match status" value="1"/>
</dbReference>
<dbReference type="GO" id="GO:0016787">
    <property type="term" value="F:hydrolase activity"/>
    <property type="evidence" value="ECO:0007669"/>
    <property type="project" value="UniProtKB-KW"/>
</dbReference>
<dbReference type="InterPro" id="IPR023299">
    <property type="entry name" value="ATPase_P-typ_cyto_dom_N"/>
</dbReference>
<proteinExistence type="inferred from homology"/>
<dbReference type="SUPFAM" id="SSF81660">
    <property type="entry name" value="Metal cation-transporting ATPase, ATP-binding domain N"/>
    <property type="match status" value="1"/>
</dbReference>
<protein>
    <submittedName>
        <fullName evidence="2">Haloacid dehalogenase-like hydrolase</fullName>
    </submittedName>
</protein>
<dbReference type="GO" id="GO:0015086">
    <property type="term" value="F:cadmium ion transmembrane transporter activity"/>
    <property type="evidence" value="ECO:0007669"/>
    <property type="project" value="TreeGrafter"/>
</dbReference>
<dbReference type="Proteomes" id="UP000199034">
    <property type="component" value="Unassembled WGS sequence"/>
</dbReference>